<protein>
    <submittedName>
        <fullName evidence="2">Exopolysaccharide synthesis, ExoD</fullName>
    </submittedName>
</protein>
<reference evidence="2 3" key="1">
    <citation type="submission" date="2015-09" db="EMBL/GenBank/DDBJ databases">
        <authorList>
            <person name="Jackson K.R."/>
            <person name="Lunt B.L."/>
            <person name="Fisher J.N.B."/>
            <person name="Gardner A.V."/>
            <person name="Bailey M.E."/>
            <person name="Deus L.M."/>
            <person name="Earl A.S."/>
            <person name="Gibby P.D."/>
            <person name="Hartmann K.A."/>
            <person name="Liu J.E."/>
            <person name="Manci A.M."/>
            <person name="Nielsen D.A."/>
            <person name="Solomon M.B."/>
            <person name="Breakwell D.P."/>
            <person name="Burnett S.H."/>
            <person name="Grose J.H."/>
        </authorList>
    </citation>
    <scope>NUCLEOTIDE SEQUENCE [LARGE SCALE GENOMIC DNA]</scope>
    <source>
        <strain evidence="2 3">CECT 7799</strain>
    </source>
</reference>
<feature type="transmembrane region" description="Helical" evidence="1">
    <location>
        <begin position="172"/>
        <end position="192"/>
    </location>
</feature>
<organism evidence="2 3">
    <name type="scientific">Jannaschia seosinensis</name>
    <dbReference type="NCBI Taxonomy" id="313367"/>
    <lineage>
        <taxon>Bacteria</taxon>
        <taxon>Pseudomonadati</taxon>
        <taxon>Pseudomonadota</taxon>
        <taxon>Alphaproteobacteria</taxon>
        <taxon>Rhodobacterales</taxon>
        <taxon>Roseobacteraceae</taxon>
        <taxon>Jannaschia</taxon>
    </lineage>
</organism>
<dbReference type="PANTHER" id="PTHR41795:SF1">
    <property type="entry name" value="EXOPOLYSACCHARIDE SYNTHESIS PROTEIN"/>
    <property type="match status" value="1"/>
</dbReference>
<evidence type="ECO:0000256" key="1">
    <source>
        <dbReference type="SAM" id="Phobius"/>
    </source>
</evidence>
<keyword evidence="1" id="KW-0472">Membrane</keyword>
<keyword evidence="1" id="KW-1133">Transmembrane helix</keyword>
<accession>A0A0M7BB25</accession>
<dbReference type="PANTHER" id="PTHR41795">
    <property type="entry name" value="EXOPOLYSACCHARIDE SYNTHESIS PROTEIN"/>
    <property type="match status" value="1"/>
</dbReference>
<dbReference type="EMBL" id="CYPR01000110">
    <property type="protein sequence ID" value="CUH39113.1"/>
    <property type="molecule type" value="Genomic_DNA"/>
</dbReference>
<evidence type="ECO:0000313" key="3">
    <source>
        <dbReference type="Proteomes" id="UP000049455"/>
    </source>
</evidence>
<feature type="transmembrane region" description="Helical" evidence="1">
    <location>
        <begin position="53"/>
        <end position="73"/>
    </location>
</feature>
<dbReference type="Proteomes" id="UP000049455">
    <property type="component" value="Unassembled WGS sequence"/>
</dbReference>
<dbReference type="STRING" id="313367.JSE7799_01834"/>
<proteinExistence type="predicted"/>
<dbReference type="RefSeq" id="WP_055663351.1">
    <property type="nucleotide sequence ID" value="NZ_CYPR01000110.1"/>
</dbReference>
<gene>
    <name evidence="2" type="ORF">JSE7799_01834</name>
</gene>
<keyword evidence="3" id="KW-1185">Reference proteome</keyword>
<evidence type="ECO:0000313" key="2">
    <source>
        <dbReference type="EMBL" id="CUH39113.1"/>
    </source>
</evidence>
<sequence length="200" mass="21378">MPQATEMVDDLEAVAHDHTRPSVGDVTEALGKRSVGALIALPAMLEITPIGGIPGLPTTLALIIAILAAQIAVGRDHLWLPGFLDRRNVSCERVIASAEKLRPVARWADKYLGAHIHAMMHPPAHRLVAIAIITLCFTVPPLELVPFASTIPMATIAIFGLGLLFQDGRLLLLGWVAYIAAVSVLIFIVPWGNLATRLAG</sequence>
<feature type="transmembrane region" description="Helical" evidence="1">
    <location>
        <begin position="147"/>
        <end position="165"/>
    </location>
</feature>
<dbReference type="Pfam" id="PF06055">
    <property type="entry name" value="ExoD"/>
    <property type="match status" value="1"/>
</dbReference>
<name>A0A0M7BB25_9RHOB</name>
<dbReference type="AlphaFoldDB" id="A0A0M7BB25"/>
<dbReference type="InterPro" id="IPR010331">
    <property type="entry name" value="ExoD"/>
</dbReference>
<dbReference type="PIRSF" id="PIRSF033239">
    <property type="entry name" value="ExoD"/>
    <property type="match status" value="1"/>
</dbReference>
<keyword evidence="1" id="KW-0812">Transmembrane</keyword>